<name>A0ABS8SKW1_DATST</name>
<keyword evidence="3" id="KW-1133">Transmembrane helix</keyword>
<keyword evidence="1" id="KW-0175">Coiled coil</keyword>
<evidence type="ECO:0000256" key="3">
    <source>
        <dbReference type="SAM" id="Phobius"/>
    </source>
</evidence>
<keyword evidence="5" id="KW-1185">Reference proteome</keyword>
<feature type="transmembrane region" description="Helical" evidence="3">
    <location>
        <begin position="242"/>
        <end position="264"/>
    </location>
</feature>
<keyword evidence="3" id="KW-0472">Membrane</keyword>
<evidence type="ECO:0000256" key="1">
    <source>
        <dbReference type="SAM" id="Coils"/>
    </source>
</evidence>
<evidence type="ECO:0000313" key="5">
    <source>
        <dbReference type="Proteomes" id="UP000823775"/>
    </source>
</evidence>
<keyword evidence="3" id="KW-0812">Transmembrane</keyword>
<feature type="region of interest" description="Disordered" evidence="2">
    <location>
        <begin position="177"/>
        <end position="204"/>
    </location>
</feature>
<proteinExistence type="predicted"/>
<protein>
    <submittedName>
        <fullName evidence="4">Uncharacterized protein</fullName>
    </submittedName>
</protein>
<comment type="caution">
    <text evidence="4">The sequence shown here is derived from an EMBL/GenBank/DDBJ whole genome shotgun (WGS) entry which is preliminary data.</text>
</comment>
<evidence type="ECO:0000256" key="2">
    <source>
        <dbReference type="SAM" id="MobiDB-lite"/>
    </source>
</evidence>
<dbReference type="InterPro" id="IPR010978">
    <property type="entry name" value="tRNA-bd_arm"/>
</dbReference>
<evidence type="ECO:0000313" key="4">
    <source>
        <dbReference type="EMBL" id="MCD7459430.1"/>
    </source>
</evidence>
<reference evidence="4 5" key="1">
    <citation type="journal article" date="2021" name="BMC Genomics">
        <title>Datura genome reveals duplications of psychoactive alkaloid biosynthetic genes and high mutation rate following tissue culture.</title>
        <authorList>
            <person name="Rajewski A."/>
            <person name="Carter-House D."/>
            <person name="Stajich J."/>
            <person name="Litt A."/>
        </authorList>
    </citation>
    <scope>NUCLEOTIDE SEQUENCE [LARGE SCALE GENOMIC DNA]</scope>
    <source>
        <strain evidence="4">AR-01</strain>
    </source>
</reference>
<dbReference type="SUPFAM" id="SSF46589">
    <property type="entry name" value="tRNA-binding arm"/>
    <property type="match status" value="1"/>
</dbReference>
<feature type="coiled-coil region" evidence="1">
    <location>
        <begin position="66"/>
        <end position="147"/>
    </location>
</feature>
<sequence>MSAEKKPVITSLTKSTWNSEKSYKLKPAVSSSISQASAIPELISYLKSAFHDKEFSLVEGILMDREKQLRTEIENLKRDFDSLKTRRNLADKDQGLIDLEKLNKDNQDMQRKCEELKNEKAEVEAKLKTYEEKFEDLYRRISLLEQETAKTHAVDVSVIQKMAEDLEAEDVIDLNGQASGADGDPREKQLSPMAPSVDSTGNGSGKSGDEGIMLICVFLIFLLQLKCICVGFSFRLQTYSNWVIVSVLCLSFTYLSMHVVCWVVELSIYVELEMW</sequence>
<feature type="transmembrane region" description="Helical" evidence="3">
    <location>
        <begin position="212"/>
        <end position="236"/>
    </location>
</feature>
<gene>
    <name evidence="4" type="ORF">HAX54_040902</name>
</gene>
<dbReference type="PANTHER" id="PTHR34380:SF3">
    <property type="entry name" value="FRIGIDA-LIKE PROTEIN"/>
    <property type="match status" value="1"/>
</dbReference>
<dbReference type="EMBL" id="JACEIK010000584">
    <property type="protein sequence ID" value="MCD7459430.1"/>
    <property type="molecule type" value="Genomic_DNA"/>
</dbReference>
<dbReference type="PANTHER" id="PTHR34380">
    <property type="entry name" value="BNAA03G12380D PROTEIN"/>
    <property type="match status" value="1"/>
</dbReference>
<dbReference type="Proteomes" id="UP000823775">
    <property type="component" value="Unassembled WGS sequence"/>
</dbReference>
<organism evidence="4 5">
    <name type="scientific">Datura stramonium</name>
    <name type="common">Jimsonweed</name>
    <name type="synonym">Common thornapple</name>
    <dbReference type="NCBI Taxonomy" id="4076"/>
    <lineage>
        <taxon>Eukaryota</taxon>
        <taxon>Viridiplantae</taxon>
        <taxon>Streptophyta</taxon>
        <taxon>Embryophyta</taxon>
        <taxon>Tracheophyta</taxon>
        <taxon>Spermatophyta</taxon>
        <taxon>Magnoliopsida</taxon>
        <taxon>eudicotyledons</taxon>
        <taxon>Gunneridae</taxon>
        <taxon>Pentapetalae</taxon>
        <taxon>asterids</taxon>
        <taxon>lamiids</taxon>
        <taxon>Solanales</taxon>
        <taxon>Solanaceae</taxon>
        <taxon>Solanoideae</taxon>
        <taxon>Datureae</taxon>
        <taxon>Datura</taxon>
    </lineage>
</organism>
<accession>A0ABS8SKW1</accession>